<dbReference type="InterPro" id="IPR053171">
    <property type="entry name" value="Viral_Tip_Attach_Protein"/>
</dbReference>
<dbReference type="InterPro" id="IPR003961">
    <property type="entry name" value="FN3_dom"/>
</dbReference>
<dbReference type="Gene3D" id="1.10.287.1490">
    <property type="match status" value="1"/>
</dbReference>
<name>A0A6G9RG57_9ENTR</name>
<dbReference type="SUPFAM" id="SSF58113">
    <property type="entry name" value="Apolipoprotein A-I"/>
    <property type="match status" value="1"/>
</dbReference>
<feature type="region of interest" description="Disordered" evidence="1">
    <location>
        <begin position="1"/>
        <end position="26"/>
    </location>
</feature>
<dbReference type="CDD" id="cd00063">
    <property type="entry name" value="FN3"/>
    <property type="match status" value="1"/>
</dbReference>
<dbReference type="PANTHER" id="PTHR36251">
    <property type="entry name" value="FELS-1 PROPHAGE HOST SPECIFICITY PROTEIN-RELATED"/>
    <property type="match status" value="1"/>
</dbReference>
<dbReference type="Proteomes" id="UP000503580">
    <property type="component" value="Chromosome"/>
</dbReference>
<accession>A0A6G9RG57</accession>
<dbReference type="Pfam" id="PF24801">
    <property type="entry name" value="FNIII-A_GpJ"/>
    <property type="match status" value="1"/>
</dbReference>
<evidence type="ECO:0000313" key="4">
    <source>
        <dbReference type="Proteomes" id="UP000503580"/>
    </source>
</evidence>
<organism evidence="3 4">
    <name type="scientific">Kluyvera genomosp. 3</name>
    <dbReference type="NCBI Taxonomy" id="2774055"/>
    <lineage>
        <taxon>Bacteria</taxon>
        <taxon>Pseudomonadati</taxon>
        <taxon>Pseudomonadota</taxon>
        <taxon>Gammaproteobacteria</taxon>
        <taxon>Enterobacterales</taxon>
        <taxon>Enterobacteriaceae</taxon>
        <taxon>Kluyvera</taxon>
    </lineage>
</organism>
<dbReference type="Gene3D" id="1.20.120.20">
    <property type="entry name" value="Apolipoprotein"/>
    <property type="match status" value="1"/>
</dbReference>
<dbReference type="SUPFAM" id="SSF49265">
    <property type="entry name" value="Fibronectin type III"/>
    <property type="match status" value="1"/>
</dbReference>
<dbReference type="Gene3D" id="1.20.5.340">
    <property type="match status" value="5"/>
</dbReference>
<dbReference type="PANTHER" id="PTHR36251:SF2">
    <property type="entry name" value="GIFSY-2 PROPHAGE HOST SPECIFICITY PROTEIN J, PHAGE LAMBDA"/>
    <property type="match status" value="1"/>
</dbReference>
<proteinExistence type="predicted"/>
<dbReference type="InterPro" id="IPR055385">
    <property type="entry name" value="GpJ_HDII-ins2"/>
</dbReference>
<dbReference type="InterPro" id="IPR015406">
    <property type="entry name" value="GpJ_CSF"/>
</dbReference>
<dbReference type="Gene3D" id="2.60.120.260">
    <property type="entry name" value="Galactose-binding domain-like"/>
    <property type="match status" value="1"/>
</dbReference>
<dbReference type="EMBL" id="CP050321">
    <property type="protein sequence ID" value="QIR25265.1"/>
    <property type="molecule type" value="Genomic_DNA"/>
</dbReference>
<reference evidence="3 4" key="1">
    <citation type="submission" date="2020-02" db="EMBL/GenBank/DDBJ databases">
        <title>Whole genome PO2S7.</title>
        <authorList>
            <person name="Singha K.M."/>
        </authorList>
    </citation>
    <scope>NUCLEOTIDE SEQUENCE [LARGE SCALE GENOMIC DNA]</scope>
    <source>
        <strain evidence="3 4">PO2S7</strain>
    </source>
</reference>
<keyword evidence="4" id="KW-1185">Reference proteome</keyword>
<dbReference type="InterPro" id="IPR013783">
    <property type="entry name" value="Ig-like_fold"/>
</dbReference>
<dbReference type="SUPFAM" id="SSF49785">
    <property type="entry name" value="Galactose-binding domain-like"/>
    <property type="match status" value="1"/>
</dbReference>
<protein>
    <submittedName>
        <fullName evidence="3">DUF1983 domain-containing protein</fullName>
    </submittedName>
</protein>
<sequence length="3384" mass="359987">MRQPLIKGQKGGSSKPRTPTEQPDDLQSVAKAKILVALGEGEFAGGLTAKDIYLDGTPLENADGSQNFSGVTWEFRSGNQAQNYIPGIPGSENEITVGTEVTSKTAWTRSFSNTQLSAVRLRLKWPSLFKQEDDGDLVGNSVRYAIDLQTDGGSWKTLLETAVTGKTTSGYERCHRIDLPQARTGWTLRLRKLSTDAKSAKTGDIMTLQSYAEVIDAKLRYPNTALLYIEFDSRQFNGAIPQIACEPRGRVIRVPDNYDPETRQYTGIWTGVFKWAWTDNPAWIFYDLIVSNRFGLGDRLTAANIDKWTLYQVAQYCDQPVPDGKGGKGTEPRYLCNVYVQERNDAYTVLRDFAAIFRGMTCWSGDQEIALADMPRDIDYTYTRANVVDGRFQYASSSSKTRYTNALVSWSDPENSYADAMEPVFEQPLVARYGFNQLELTAIGCTRQSEANRKGRWGILTNNKDRVVTFSVGLDGNIPQPGYIVAVADEMLAGKTNGGRIRRVSGKAITLDRQTQAKAGDRLLLNLPSGITQSRTIQKVDGETVTVTTAYSQNPQAECVWAVESAELVLQQYRVVGVKENGDGTFTISGVAHDPDKYARIDAGAIIDPRPVSVAPAGSQAAPENIVVDAYSVVNQGIRIETLQVNWRAAKNAIAYEAQWRRNSGNWVNVPRSSVTSFDVTGIYAGRYVVRVRAINAAEVSSGWAYSAEKTLTGKTGSPLAPLALSTSPLLNGIELRWGFPVGAEDTLRTELQIDTQQNGGSAQTLADIAYPGCSYQQMGLQIAASFWYRARLVDRLGNASPWTGWVQGTASDDVGEYYANLTEAIKETESWQEVQRDMQQTQQNAADSASEIRGEMANQVKALEKDINDQVKTINQTLTDDIAEVNKSIAASAASVNADVKKQVSGLETRIQENSNELHSSVVDINKTISHTVDSINTEIDKQIKAVNKTISSGDATLKTQINRVENSLKQSVAQSNSGWDHAVKKETADRIADVNKTATQAADKLLNEKNERVAAINHLQTTIQNSETSLARQIAEIAAGSGQQFDARSIWYFSASSEGWTEDDASRVPVSFTTDGWLKITNTNASCRSPGGQTISAPEYRTVILRVKRMGQPTWKGRLWWNGAKDTSWNDSRSVSIPEPEFDADGLAVVTIKDINWNATKTIHRFRLDLAQGQNTTNYFLIDWISVGRPTPAASTAALYDESIARTNADEAEAKKRATLATQIRGSTEGNNLADLRSGLLYQEVNARVTADSAEASAREALQTQFNDNKASVAGELRSLTTAQSAQASKISGLETSLGKKAEASALQTLQNTVTQQGKDLTSHGQSITSLQNSLNTSNQNIAKKADATALTALTNRVTSAEGKVTSQGNSITKLTNDLATTNANVAKKAEQTALNTLSGRVDKTESGLSAANGSITALNSAIRAGNATAGDLIPNPAFDSQYDRMGFTVVSTSSSGVPAGCPFAFAAKLAVRGHHPAINNIVATLGDVFEFSVLVACASGSADFNLYIGSAATPTASIAAPHYYGGTTRASENWQRVTWRWTVTQAVVDLGYFRPFLQVNQNAPYGTVWYATDWHCRNITAAAQAQASADATASAVSTLQNTVTQQGKSITSQGQSITGLQNSLNTANQNIGKKADASALTALTNRVTSAEGKVTSQGNSITKLTNDLATTNASVAKKAEASALQALQNTVTGQGKDLTSQGQSITGLQNSLSTANQNIAKKADATALAALTNRVTSAEGKVTSQGNSITKLTNDLATTNASMAKKAEQTALNSLSGRVDKTESGLSAANGSITTLNAAVRAGNASAGDLIPNPAFDSQYDRMGFTVVSTTSSGVPAGCPFAFAAKLAARGHYPAINNVVATLGDVFEFSVLVACASGSANFNLYIGSSATATAGVAGPYAHGVAAKASKNWQRVTWRWTVTQAVVDLGYFRPFLQVDQYTPYDTVWYATDWHCRNITAAAQAQASADATASAVSTLQNTVTQQGKNITSQGSSITGLQNSLNTANQNIAKKADASALTALTNRVTSAEGKVTSQGNSITKLTNDLAATNTSVAKKAEQTALNTLSGRVDKTESGLSAANGSITSLNSAIRAGNAAAGDLIPNPAFDSQYDRMGFTVVSTTSSGVPAGCPFAFAAKLAVRGHHPAINNIVATLGDVFEFSVLVACASGSADFNLYIGSAATPTASIDAPHYYGGTTRASKSWQRVTWRWTVTQAVVDQGYFRPFLQVNQNAPYGTVWYATDWHGRNITAAAKAQASADATASAVSTLQNSVTQQGKSITSQGQSITGLQNSLNTANQNIGKKADASALTALTNRVTSAEGKVTSQGNSITKLTNDLATTNANVAKKAEQTALNTLSGRVDKSESGLSAANGSITTLNAAVRAGNAAAGDLILNPVFDSQYDRMGFTVVSTTSSGVPADCPFAFAAKLASRNHYPAINNTVATLGDVFEFSVLVACASGSADFNLYIGTSTTPVAGVSSPYAHGVAAKASKGWQRVTWRWTVTQSAVDKGYFRPFLQVNQNAPYNTVWYATDWHCRNITAAAKAQASADATASAVSTLQNTVTQQGKSITSQGQSITGLQNSLNTANQNIGKKADATALTALTNRVTSAEGKVTSQGNSITRLTNDLAATNTSVAKKAEQTALNTLSGRVDKTESGLSAANGSITELNSAIRAGNASAGDLIPNPVFDSQYDRMGFTVVSTTSSGVPAGCPFAFAAKLAVRGHHPAINNIVATLGDVFEFSALVACASGSADFNLYIGSAATPTASIAAPHYYGGTTRASKSWQRVTWRWTVTQAVVDLGYFRPFLQVNQNVPYGTVWYATDWHCRNITAAAKAQSTADATASAVSSLQNTVTQQGKSITSQGQSITGLQNSLNTANQTIAKKADATALTALTNRVTAAEGNVISQSNSMLSLESKVNTLRNQVSNPWFDGSLESYADGQQIGGSPATVVSTQKYTGSKCLRLRRSVGETGNSNKLIGPWSNIRENAVYLFELWAMMPADQKPSTGWQTQIGLQVQDASGQNAWRGAIVITESALGGRGKWVKFSGKATVPGGGRTRAVTWFSTRGANGAGTPGYDLYVDDVVITDITEAQAAQTSVGELSSIVETQGKTIADSQGKLSALYSIKVETASNGRKVGAGIVLGSNGATSDMIFYADRFSLFNRNNNSAVPVMVAEGNELFIDSARIKNGSITTAKIADRISSNNYAAGKSGWSIAKNGASEFNNVTVRGKIEADSGRLKNVVIDESCEVKGTIYASNIVGDVVEIVSVPANQTVVIPAVGWQRKMFCMPMTGICTSETYLSGGNNQHFNTTNGGIKCTVIATMQSKEHSLVSLNFSGPRVAVSGGNVVTIPANAEIRLQHKQERRNERLTSIQDVAIIMVTKN</sequence>
<dbReference type="PROSITE" id="PS50853">
    <property type="entry name" value="FN3"/>
    <property type="match status" value="1"/>
</dbReference>
<feature type="domain" description="Fibronectin type-III" evidence="2">
    <location>
        <begin position="622"/>
        <end position="716"/>
    </location>
</feature>
<dbReference type="InterPro" id="IPR036116">
    <property type="entry name" value="FN3_sf"/>
</dbReference>
<gene>
    <name evidence="3" type="ORF">GY169_12860</name>
</gene>
<dbReference type="InterPro" id="IPR008979">
    <property type="entry name" value="Galactose-bd-like_sf"/>
</dbReference>
<dbReference type="RefSeq" id="WP_167574672.1">
    <property type="nucleotide sequence ID" value="NZ_CP050321.1"/>
</dbReference>
<dbReference type="Pfam" id="PF09327">
    <property type="entry name" value="Phage_Tail_Tip"/>
    <property type="match status" value="1"/>
</dbReference>
<evidence type="ECO:0000259" key="2">
    <source>
        <dbReference type="PROSITE" id="PS50853"/>
    </source>
</evidence>
<dbReference type="Gene3D" id="2.60.40.10">
    <property type="entry name" value="Immunoglobulins"/>
    <property type="match status" value="1"/>
</dbReference>
<dbReference type="KEGG" id="kgn:GY169_12860"/>
<evidence type="ECO:0000313" key="3">
    <source>
        <dbReference type="EMBL" id="QIR25265.1"/>
    </source>
</evidence>
<evidence type="ECO:0000256" key="1">
    <source>
        <dbReference type="SAM" id="MobiDB-lite"/>
    </source>
</evidence>